<keyword evidence="8 9" id="KW-0472">Membrane</keyword>
<evidence type="ECO:0000313" key="10">
    <source>
        <dbReference type="EMBL" id="TCT19802.1"/>
    </source>
</evidence>
<keyword evidence="6 9" id="KW-0769">Symport</keyword>
<evidence type="ECO:0000256" key="8">
    <source>
        <dbReference type="ARBA" id="ARBA00023136"/>
    </source>
</evidence>
<dbReference type="PRINTS" id="PR00175">
    <property type="entry name" value="NAALASMPORT"/>
</dbReference>
<dbReference type="PANTHER" id="PTHR30330">
    <property type="entry name" value="AGSS FAMILY TRANSPORTER, SODIUM-ALANINE"/>
    <property type="match status" value="1"/>
</dbReference>
<dbReference type="GO" id="GO:0005886">
    <property type="term" value="C:plasma membrane"/>
    <property type="evidence" value="ECO:0007669"/>
    <property type="project" value="UniProtKB-SubCell"/>
</dbReference>
<evidence type="ECO:0000313" key="11">
    <source>
        <dbReference type="Proteomes" id="UP000295717"/>
    </source>
</evidence>
<evidence type="ECO:0000256" key="6">
    <source>
        <dbReference type="ARBA" id="ARBA00022847"/>
    </source>
</evidence>
<feature type="transmembrane region" description="Helical" evidence="9">
    <location>
        <begin position="289"/>
        <end position="310"/>
    </location>
</feature>
<dbReference type="AlphaFoldDB" id="A0A4V2V144"/>
<feature type="transmembrane region" description="Helical" evidence="9">
    <location>
        <begin position="191"/>
        <end position="212"/>
    </location>
</feature>
<sequence>MLVLILGVGFFLMLGLRLMPLLKLGFGFRMLWQGRKQQGAGDITPYKALMTVLSATVGTGNIAGVATAIFLGGPGALFWMWCTALVGMATKYAEAVLAMHYREVDGQGNHLGGPMYYIKLGLGQKWLWMATAFALFGVLAGFGIGNTVQANSVAHAAQTTFGVPLWVSGVAMAVFAGLVLLGGIRRIGDVSAALVPFMAVVYVGGGLVILAMNLDQIGPALELIVVQAFNPTAAAGGFAGATIAAAIQFGVARGIFSNEAGLGSAPIAHAAAQSNDPVAQGTVAMIGTFIDTLVICTITGLVIVVSGAWTSGLTGAALSTAAFEQSLPGFGSYIVAIGLVLFAFTTILGWSVYGERCAEYLFGERIIMPFRVLWVLMIPVGALAKLDFIWLVADTLNALMALPNLVALLLLSPVVFRLTREYFARPAQ</sequence>
<feature type="transmembrane region" description="Helical" evidence="9">
    <location>
        <begin position="6"/>
        <end position="28"/>
    </location>
</feature>
<feature type="transmembrane region" description="Helical" evidence="9">
    <location>
        <begin position="373"/>
        <end position="393"/>
    </location>
</feature>
<dbReference type="FunFam" id="1.20.1740.10:FF:000004">
    <property type="entry name" value="Sodium:alanine symporter family protein"/>
    <property type="match status" value="1"/>
</dbReference>
<evidence type="ECO:0000256" key="5">
    <source>
        <dbReference type="ARBA" id="ARBA00022692"/>
    </source>
</evidence>
<evidence type="ECO:0000256" key="1">
    <source>
        <dbReference type="ARBA" id="ARBA00004651"/>
    </source>
</evidence>
<evidence type="ECO:0000256" key="9">
    <source>
        <dbReference type="RuleBase" id="RU363064"/>
    </source>
</evidence>
<evidence type="ECO:0000256" key="7">
    <source>
        <dbReference type="ARBA" id="ARBA00022989"/>
    </source>
</evidence>
<keyword evidence="5 9" id="KW-0812">Transmembrane</keyword>
<organism evidence="10 11">
    <name type="scientific">Thiobaca trueperi</name>
    <dbReference type="NCBI Taxonomy" id="127458"/>
    <lineage>
        <taxon>Bacteria</taxon>
        <taxon>Pseudomonadati</taxon>
        <taxon>Pseudomonadota</taxon>
        <taxon>Gammaproteobacteria</taxon>
        <taxon>Chromatiales</taxon>
        <taxon>Chromatiaceae</taxon>
        <taxon>Thiobaca</taxon>
    </lineage>
</organism>
<feature type="transmembrane region" description="Helical" evidence="9">
    <location>
        <begin position="76"/>
        <end position="93"/>
    </location>
</feature>
<dbReference type="NCBIfam" id="TIGR00835">
    <property type="entry name" value="agcS"/>
    <property type="match status" value="1"/>
</dbReference>
<evidence type="ECO:0000256" key="4">
    <source>
        <dbReference type="ARBA" id="ARBA00022475"/>
    </source>
</evidence>
<comment type="similarity">
    <text evidence="2 9">Belongs to the alanine or glycine:cation symporter (AGCS) (TC 2.A.25) family.</text>
</comment>
<dbReference type="PANTHER" id="PTHR30330:SF3">
    <property type="entry name" value="TRANSCRIPTIONAL REGULATOR, LRP FAMILY"/>
    <property type="match status" value="1"/>
</dbReference>
<dbReference type="EMBL" id="SMAO01000007">
    <property type="protein sequence ID" value="TCT19802.1"/>
    <property type="molecule type" value="Genomic_DNA"/>
</dbReference>
<feature type="transmembrane region" description="Helical" evidence="9">
    <location>
        <begin position="232"/>
        <end position="252"/>
    </location>
</feature>
<feature type="transmembrane region" description="Helical" evidence="9">
    <location>
        <begin position="399"/>
        <end position="418"/>
    </location>
</feature>
<gene>
    <name evidence="10" type="ORF">EDC35_107130</name>
</gene>
<evidence type="ECO:0000256" key="2">
    <source>
        <dbReference type="ARBA" id="ARBA00009261"/>
    </source>
</evidence>
<keyword evidence="3 9" id="KW-0813">Transport</keyword>
<feature type="transmembrane region" description="Helical" evidence="9">
    <location>
        <begin position="330"/>
        <end position="353"/>
    </location>
</feature>
<proteinExistence type="inferred from homology"/>
<evidence type="ECO:0000256" key="3">
    <source>
        <dbReference type="ARBA" id="ARBA00022448"/>
    </source>
</evidence>
<comment type="caution">
    <text evidence="10">The sequence shown here is derived from an EMBL/GenBank/DDBJ whole genome shotgun (WGS) entry which is preliminary data.</text>
</comment>
<comment type="subcellular location">
    <subcellularLocation>
        <location evidence="9">Cell inner membrane</location>
        <topology evidence="9">Multi-pass membrane protein</topology>
    </subcellularLocation>
    <subcellularLocation>
        <location evidence="1">Cell membrane</location>
        <topology evidence="1">Multi-pass membrane protein</topology>
    </subcellularLocation>
</comment>
<reference evidence="10 11" key="1">
    <citation type="submission" date="2019-03" db="EMBL/GenBank/DDBJ databases">
        <title>Genomic Encyclopedia of Type Strains, Phase IV (KMG-IV): sequencing the most valuable type-strain genomes for metagenomic binning, comparative biology and taxonomic classification.</title>
        <authorList>
            <person name="Goeker M."/>
        </authorList>
    </citation>
    <scope>NUCLEOTIDE SEQUENCE [LARGE SCALE GENOMIC DNA]</scope>
    <source>
        <strain evidence="10 11">DSM 13587</strain>
    </source>
</reference>
<feature type="transmembrane region" description="Helical" evidence="9">
    <location>
        <begin position="126"/>
        <end position="145"/>
    </location>
</feature>
<name>A0A4V2V144_9GAMM</name>
<dbReference type="GO" id="GO:0005283">
    <property type="term" value="F:amino acid:sodium symporter activity"/>
    <property type="evidence" value="ECO:0007669"/>
    <property type="project" value="InterPro"/>
</dbReference>
<feature type="transmembrane region" description="Helical" evidence="9">
    <location>
        <begin position="48"/>
        <end position="70"/>
    </location>
</feature>
<dbReference type="Gene3D" id="1.20.1740.10">
    <property type="entry name" value="Amino acid/polyamine transporter I"/>
    <property type="match status" value="1"/>
</dbReference>
<protein>
    <submittedName>
        <fullName evidence="10">AGCS family alanine or glycine:cation symporter</fullName>
    </submittedName>
</protein>
<dbReference type="Pfam" id="PF01235">
    <property type="entry name" value="Na_Ala_symp"/>
    <property type="match status" value="1"/>
</dbReference>
<keyword evidence="7 9" id="KW-1133">Transmembrane helix</keyword>
<dbReference type="InterPro" id="IPR001463">
    <property type="entry name" value="Na/Ala_symport"/>
</dbReference>
<keyword evidence="4" id="KW-1003">Cell membrane</keyword>
<keyword evidence="11" id="KW-1185">Reference proteome</keyword>
<feature type="transmembrane region" description="Helical" evidence="9">
    <location>
        <begin position="165"/>
        <end position="184"/>
    </location>
</feature>
<dbReference type="Proteomes" id="UP000295717">
    <property type="component" value="Unassembled WGS sequence"/>
</dbReference>
<accession>A0A4V2V144</accession>
<keyword evidence="9" id="KW-0997">Cell inner membrane</keyword>